<dbReference type="EMBL" id="RFFI01000020">
    <property type="protein sequence ID" value="RMI13183.1"/>
    <property type="molecule type" value="Genomic_DNA"/>
</dbReference>
<dbReference type="InterPro" id="IPR004090">
    <property type="entry name" value="Chemotax_Me-accpt_rcpt"/>
</dbReference>
<dbReference type="PRINTS" id="PR00260">
    <property type="entry name" value="CHEMTRNSDUCR"/>
</dbReference>
<keyword evidence="1" id="KW-0145">Chemotaxis</keyword>
<dbReference type="InterPro" id="IPR029151">
    <property type="entry name" value="Sensor-like_sf"/>
</dbReference>
<dbReference type="InterPro" id="IPR051310">
    <property type="entry name" value="MCP_chemotaxis"/>
</dbReference>
<gene>
    <name evidence="6" type="ORF">EBM89_05415</name>
</gene>
<accession>A0A3M2JNJ3</accession>
<dbReference type="SUPFAM" id="SSF58104">
    <property type="entry name" value="Methyl-accepting chemotaxis protein (MCP) signaling domain"/>
    <property type="match status" value="1"/>
</dbReference>
<name>A0A3M2JNJ3_9CELL</name>
<dbReference type="GO" id="GO:0005886">
    <property type="term" value="C:plasma membrane"/>
    <property type="evidence" value="ECO:0007669"/>
    <property type="project" value="TreeGrafter"/>
</dbReference>
<dbReference type="GO" id="GO:0007165">
    <property type="term" value="P:signal transduction"/>
    <property type="evidence" value="ECO:0007669"/>
    <property type="project" value="UniProtKB-KW"/>
</dbReference>
<organism evidence="6 7">
    <name type="scientific">Cellulomonas triticagri</name>
    <dbReference type="NCBI Taxonomy" id="2483352"/>
    <lineage>
        <taxon>Bacteria</taxon>
        <taxon>Bacillati</taxon>
        <taxon>Actinomycetota</taxon>
        <taxon>Actinomycetes</taxon>
        <taxon>Micrococcales</taxon>
        <taxon>Cellulomonadaceae</taxon>
        <taxon>Cellulomonas</taxon>
    </lineage>
</organism>
<evidence type="ECO:0000256" key="1">
    <source>
        <dbReference type="ARBA" id="ARBA00022500"/>
    </source>
</evidence>
<comment type="similarity">
    <text evidence="2">Belongs to the methyl-accepting chemotaxis (MCP) protein family.</text>
</comment>
<feature type="region of interest" description="Disordered" evidence="4">
    <location>
        <begin position="1"/>
        <end position="22"/>
    </location>
</feature>
<reference evidence="6 7" key="1">
    <citation type="submission" date="2018-10" db="EMBL/GenBank/DDBJ databases">
        <title>Isolation, diversity and antifungal activity of actinobacteria from wheat.</title>
        <authorList>
            <person name="Han C."/>
        </authorList>
    </citation>
    <scope>NUCLEOTIDE SEQUENCE [LARGE SCALE GENOMIC DNA]</scope>
    <source>
        <strain evidence="6 7">NEAU-YY56</strain>
    </source>
</reference>
<feature type="compositionally biased region" description="Basic residues" evidence="4">
    <location>
        <begin position="1"/>
        <end position="12"/>
    </location>
</feature>
<dbReference type="GO" id="GO:0006935">
    <property type="term" value="P:chemotaxis"/>
    <property type="evidence" value="ECO:0007669"/>
    <property type="project" value="UniProtKB-KW"/>
</dbReference>
<evidence type="ECO:0000256" key="3">
    <source>
        <dbReference type="PROSITE-ProRule" id="PRU00284"/>
    </source>
</evidence>
<evidence type="ECO:0000313" key="7">
    <source>
        <dbReference type="Proteomes" id="UP000269289"/>
    </source>
</evidence>
<dbReference type="Gene3D" id="1.10.287.950">
    <property type="entry name" value="Methyl-accepting chemotaxis protein"/>
    <property type="match status" value="1"/>
</dbReference>
<feature type="domain" description="Methyl-accepting transducer" evidence="5">
    <location>
        <begin position="43"/>
        <end position="97"/>
    </location>
</feature>
<dbReference type="Gene3D" id="3.30.450.20">
    <property type="entry name" value="PAS domain"/>
    <property type="match status" value="1"/>
</dbReference>
<dbReference type="SUPFAM" id="SSF103190">
    <property type="entry name" value="Sensory domain-like"/>
    <property type="match status" value="1"/>
</dbReference>
<evidence type="ECO:0000256" key="2">
    <source>
        <dbReference type="ARBA" id="ARBA00029447"/>
    </source>
</evidence>
<evidence type="ECO:0000313" key="6">
    <source>
        <dbReference type="EMBL" id="RMI13183.1"/>
    </source>
</evidence>
<dbReference type="AlphaFoldDB" id="A0A3M2JNJ3"/>
<dbReference type="PANTHER" id="PTHR43531">
    <property type="entry name" value="PROTEIN ICFG"/>
    <property type="match status" value="1"/>
</dbReference>
<keyword evidence="7" id="KW-1185">Reference proteome</keyword>
<dbReference type="PANTHER" id="PTHR43531:SF11">
    <property type="entry name" value="METHYL-ACCEPTING CHEMOTAXIS PROTEIN 3"/>
    <property type="match status" value="1"/>
</dbReference>
<dbReference type="Proteomes" id="UP000269289">
    <property type="component" value="Unassembled WGS sequence"/>
</dbReference>
<evidence type="ECO:0000259" key="5">
    <source>
        <dbReference type="PROSITE" id="PS50111"/>
    </source>
</evidence>
<dbReference type="InterPro" id="IPR004089">
    <property type="entry name" value="MCPsignal_dom"/>
</dbReference>
<keyword evidence="3" id="KW-0807">Transducer</keyword>
<dbReference type="Pfam" id="PF00015">
    <property type="entry name" value="MCPsignal"/>
    <property type="match status" value="1"/>
</dbReference>
<comment type="caution">
    <text evidence="6">The sequence shown here is derived from an EMBL/GenBank/DDBJ whole genome shotgun (WGS) entry which is preliminary data.</text>
</comment>
<protein>
    <submittedName>
        <fullName evidence="6">Chemotaxis protein</fullName>
    </submittedName>
</protein>
<proteinExistence type="inferred from homology"/>
<sequence length="358" mass="38461">MADRSRKGHRKSPTHEGEPTVPERVVRLAEEVGRVAEEKLLGIDQVARSTKMLALNALIESARVGDAGAGFAVVAREVGEVADRARALSEELSGELRPRLDELTDLGHQLVGRVRGQRLADLALHVIELMDRNLYERSCDVRWWATDAALVDALASGDPAAAAHAGDRLATILRSYTVYLDLWVADADGRVIAHGAPDRAGTRVVGGDVSGTPWFRAATATRDGDDYAALDVTRDPGLGALTATYATAVRDGGCPDGRVIGALGVFFDWERQAQAIVDGVRLAPGERESTRVLLLDRAGLVLAASDRRGVLDERVALRTGDQPAGSYRDEDRTVGFARTPGYETYEGLGWYGALVQEG</sequence>
<dbReference type="OrthoDB" id="9814866at2"/>
<evidence type="ECO:0000256" key="4">
    <source>
        <dbReference type="SAM" id="MobiDB-lite"/>
    </source>
</evidence>
<dbReference type="PROSITE" id="PS50111">
    <property type="entry name" value="CHEMOTAXIS_TRANSDUC_2"/>
    <property type="match status" value="1"/>
</dbReference>
<dbReference type="GO" id="GO:0004888">
    <property type="term" value="F:transmembrane signaling receptor activity"/>
    <property type="evidence" value="ECO:0007669"/>
    <property type="project" value="InterPro"/>
</dbReference>